<dbReference type="Pfam" id="PF13398">
    <property type="entry name" value="Peptidase_M50B"/>
    <property type="match status" value="1"/>
</dbReference>
<dbReference type="EMBL" id="JANUAE010000004">
    <property type="protein sequence ID" value="MCS3709864.1"/>
    <property type="molecule type" value="Genomic_DNA"/>
</dbReference>
<evidence type="ECO:0008006" key="4">
    <source>
        <dbReference type="Google" id="ProtNLM"/>
    </source>
</evidence>
<dbReference type="AlphaFoldDB" id="A0A9X2Q1M2"/>
<accession>A0A9X2Q1M2</accession>
<keyword evidence="1" id="KW-0472">Membrane</keyword>
<proteinExistence type="predicted"/>
<dbReference type="PANTHER" id="PTHR33979">
    <property type="entry name" value="OS02G0221600 PROTEIN"/>
    <property type="match status" value="1"/>
</dbReference>
<keyword evidence="1" id="KW-0812">Transmembrane</keyword>
<evidence type="ECO:0000256" key="1">
    <source>
        <dbReference type="SAM" id="Phobius"/>
    </source>
</evidence>
<dbReference type="RefSeq" id="WP_259123795.1">
    <property type="nucleotide sequence ID" value="NZ_JANTZO010000005.1"/>
</dbReference>
<dbReference type="PANTHER" id="PTHR33979:SF2">
    <property type="entry name" value="PEPTIDASE M50B-LIKE-DOMAIN-CONTAINING PROTEIN"/>
    <property type="match status" value="1"/>
</dbReference>
<feature type="transmembrane region" description="Helical" evidence="1">
    <location>
        <begin position="141"/>
        <end position="166"/>
    </location>
</feature>
<feature type="transmembrane region" description="Helical" evidence="1">
    <location>
        <begin position="84"/>
        <end position="111"/>
    </location>
</feature>
<comment type="caution">
    <text evidence="2">The sequence shown here is derived from an EMBL/GenBank/DDBJ whole genome shotgun (WGS) entry which is preliminary data.</text>
</comment>
<dbReference type="Proteomes" id="UP001155057">
    <property type="component" value="Unassembled WGS sequence"/>
</dbReference>
<keyword evidence="1" id="KW-1133">Transmembrane helix</keyword>
<gene>
    <name evidence="2" type="ORF">GGP61_001468</name>
</gene>
<sequence>METLLPPEPAPDPKLMLGGIVIANVLLPHHRIGRYLLYPLSFLSTWAHEMGHVLATMISGGRVQRVEIYANLAGKVMSKRPRTLWAAFLSPTLGLLGPSVAGAVIIVGGTYPRGIEWILEGLGALVVVSTMIWVRNPFGVFFSAIVGGGILYLSTLPGRMATFWLIQALGIRFAVESLSDFRYLFAKKAGENQLSDTAQLAQHFLIPHWVWGILIGSLSVCILAGALYLAWGEVVMPPSIREKMHLP</sequence>
<feature type="transmembrane region" description="Helical" evidence="1">
    <location>
        <begin position="117"/>
        <end position="134"/>
    </location>
</feature>
<organism evidence="2 3">
    <name type="scientific">Salinibacter ruber</name>
    <dbReference type="NCBI Taxonomy" id="146919"/>
    <lineage>
        <taxon>Bacteria</taxon>
        <taxon>Pseudomonadati</taxon>
        <taxon>Rhodothermota</taxon>
        <taxon>Rhodothermia</taxon>
        <taxon>Rhodothermales</taxon>
        <taxon>Salinibacteraceae</taxon>
        <taxon>Salinibacter</taxon>
    </lineage>
</organism>
<protein>
    <recommendedName>
        <fullName evidence="4">Integral membrane protein</fullName>
    </recommendedName>
</protein>
<reference evidence="2" key="1">
    <citation type="submission" date="2022-08" db="EMBL/GenBank/DDBJ databases">
        <title>Genomic Encyclopedia of Type Strains, Phase V (KMG-V): Genome sequencing to study the core and pangenomes of soil and plant-associated prokaryotes.</title>
        <authorList>
            <person name="Whitman W."/>
        </authorList>
    </citation>
    <scope>NUCLEOTIDE SEQUENCE</scope>
    <source>
        <strain evidence="2">SP3049</strain>
    </source>
</reference>
<evidence type="ECO:0000313" key="2">
    <source>
        <dbReference type="EMBL" id="MCS3709864.1"/>
    </source>
</evidence>
<name>A0A9X2Q1M2_9BACT</name>
<dbReference type="InterPro" id="IPR049500">
    <property type="entry name" value="Peptidase_M50B-like"/>
</dbReference>
<feature type="transmembrane region" description="Helical" evidence="1">
    <location>
        <begin position="209"/>
        <end position="231"/>
    </location>
</feature>
<evidence type="ECO:0000313" key="3">
    <source>
        <dbReference type="Proteomes" id="UP001155057"/>
    </source>
</evidence>